<evidence type="ECO:0000256" key="5">
    <source>
        <dbReference type="ARBA" id="ARBA00022801"/>
    </source>
</evidence>
<dbReference type="STRING" id="4096.A0A1U7VRX9"/>
<dbReference type="InterPro" id="IPR036397">
    <property type="entry name" value="RNaseH_sf"/>
</dbReference>
<reference evidence="9" key="2">
    <citation type="submission" date="2025-08" db="UniProtKB">
        <authorList>
            <consortium name="RefSeq"/>
        </authorList>
    </citation>
    <scope>IDENTIFICATION</scope>
    <source>
        <tissue evidence="9">Leaf</tissue>
    </source>
</reference>
<evidence type="ECO:0000313" key="9">
    <source>
        <dbReference type="RefSeq" id="XP_009765139.1"/>
    </source>
</evidence>
<organism evidence="8 9">
    <name type="scientific">Nicotiana sylvestris</name>
    <name type="common">Wood tobacco</name>
    <name type="synonym">South American tobacco</name>
    <dbReference type="NCBI Taxonomy" id="4096"/>
    <lineage>
        <taxon>Eukaryota</taxon>
        <taxon>Viridiplantae</taxon>
        <taxon>Streptophyta</taxon>
        <taxon>Embryophyta</taxon>
        <taxon>Tracheophyta</taxon>
        <taxon>Spermatophyta</taxon>
        <taxon>Magnoliopsida</taxon>
        <taxon>eudicotyledons</taxon>
        <taxon>Gunneridae</taxon>
        <taxon>Pentapetalae</taxon>
        <taxon>asterids</taxon>
        <taxon>lamiids</taxon>
        <taxon>Solanales</taxon>
        <taxon>Solanaceae</taxon>
        <taxon>Nicotianoideae</taxon>
        <taxon>Nicotianeae</taxon>
        <taxon>Nicotiana</taxon>
    </lineage>
</organism>
<keyword evidence="8" id="KW-1185">Reference proteome</keyword>
<dbReference type="PANTHER" id="PTHR37984">
    <property type="entry name" value="PROTEIN CBG26694"/>
    <property type="match status" value="1"/>
</dbReference>
<evidence type="ECO:0000256" key="2">
    <source>
        <dbReference type="ARBA" id="ARBA00022695"/>
    </source>
</evidence>
<dbReference type="eggNOG" id="KOG0017">
    <property type="taxonomic scope" value="Eukaryota"/>
</dbReference>
<dbReference type="AlphaFoldDB" id="A0A1U7VRX9"/>
<proteinExistence type="predicted"/>
<keyword evidence="2" id="KW-0548">Nucleotidyltransferase</keyword>
<keyword evidence="3" id="KW-0540">Nuclease</keyword>
<evidence type="ECO:0000259" key="7">
    <source>
        <dbReference type="Pfam" id="PF17917"/>
    </source>
</evidence>
<dbReference type="GO" id="GO:0003964">
    <property type="term" value="F:RNA-directed DNA polymerase activity"/>
    <property type="evidence" value="ECO:0007669"/>
    <property type="project" value="UniProtKB-KW"/>
</dbReference>
<gene>
    <name evidence="9" type="primary">LOC104216720</name>
</gene>
<feature type="domain" description="Reverse transcriptase RNase H-like" evidence="7">
    <location>
        <begin position="2"/>
        <end position="52"/>
    </location>
</feature>
<evidence type="ECO:0000256" key="6">
    <source>
        <dbReference type="ARBA" id="ARBA00022918"/>
    </source>
</evidence>
<dbReference type="SUPFAM" id="SSF56672">
    <property type="entry name" value="DNA/RNA polymerases"/>
    <property type="match status" value="1"/>
</dbReference>
<keyword evidence="5" id="KW-0378">Hydrolase</keyword>
<dbReference type="Gene3D" id="3.30.420.10">
    <property type="entry name" value="Ribonuclease H-like superfamily/Ribonuclease H"/>
    <property type="match status" value="1"/>
</dbReference>
<evidence type="ECO:0000256" key="3">
    <source>
        <dbReference type="ARBA" id="ARBA00022722"/>
    </source>
</evidence>
<dbReference type="GO" id="GO:0003676">
    <property type="term" value="F:nucleic acid binding"/>
    <property type="evidence" value="ECO:0007669"/>
    <property type="project" value="InterPro"/>
</dbReference>
<dbReference type="RefSeq" id="XP_009765139.1">
    <property type="nucleotide sequence ID" value="XM_009766837.1"/>
</dbReference>
<dbReference type="Proteomes" id="UP000189701">
    <property type="component" value="Unplaced"/>
</dbReference>
<dbReference type="InterPro" id="IPR012337">
    <property type="entry name" value="RNaseH-like_sf"/>
</dbReference>
<dbReference type="GO" id="GO:0004519">
    <property type="term" value="F:endonuclease activity"/>
    <property type="evidence" value="ECO:0007669"/>
    <property type="project" value="UniProtKB-KW"/>
</dbReference>
<evidence type="ECO:0000256" key="1">
    <source>
        <dbReference type="ARBA" id="ARBA00022679"/>
    </source>
</evidence>
<evidence type="ECO:0000313" key="8">
    <source>
        <dbReference type="Proteomes" id="UP000189701"/>
    </source>
</evidence>
<dbReference type="InterPro" id="IPR041373">
    <property type="entry name" value="RT_RNaseH"/>
</dbReference>
<keyword evidence="1" id="KW-0808">Transferase</keyword>
<dbReference type="InterPro" id="IPR043502">
    <property type="entry name" value="DNA/RNA_pol_sf"/>
</dbReference>
<accession>A0A1U7VRX9</accession>
<dbReference type="Pfam" id="PF17917">
    <property type="entry name" value="RT_RNaseH"/>
    <property type="match status" value="1"/>
</dbReference>
<dbReference type="InterPro" id="IPR050951">
    <property type="entry name" value="Retrovirus_Pol_polyprotein"/>
</dbReference>
<dbReference type="GO" id="GO:0016787">
    <property type="term" value="F:hydrolase activity"/>
    <property type="evidence" value="ECO:0007669"/>
    <property type="project" value="UniProtKB-KW"/>
</dbReference>
<protein>
    <submittedName>
        <fullName evidence="9">Uncharacterized protein LOC104216720</fullName>
    </submittedName>
</protein>
<evidence type="ECO:0000256" key="4">
    <source>
        <dbReference type="ARBA" id="ARBA00022759"/>
    </source>
</evidence>
<keyword evidence="4" id="KW-0255">Endonuclease</keyword>
<keyword evidence="6" id="KW-0695">RNA-directed DNA polymerase</keyword>
<dbReference type="PANTHER" id="PTHR37984:SF5">
    <property type="entry name" value="PROTEIN NYNRIN-LIKE"/>
    <property type="match status" value="1"/>
</dbReference>
<reference evidence="8" key="1">
    <citation type="journal article" date="2013" name="Genome Biol.">
        <title>Reference genomes and transcriptomes of Nicotiana sylvestris and Nicotiana tomentosiformis.</title>
        <authorList>
            <person name="Sierro N."/>
            <person name="Battey J.N."/>
            <person name="Ouadi S."/>
            <person name="Bovet L."/>
            <person name="Goepfert S."/>
            <person name="Bakaher N."/>
            <person name="Peitsch M.C."/>
            <person name="Ivanov N.V."/>
        </authorList>
    </citation>
    <scope>NUCLEOTIDE SEQUENCE [LARGE SCALE GENOMIC DNA]</scope>
</reference>
<name>A0A1U7VRX9_NICSY</name>
<sequence length="144" mass="16960">MNRAQVDYSFTEQELLAVVFAMERFRSYMMGAKVIIRTEHAALHYLMIKKDFKAYLMSDDPYHLQTNGQVEVSNREIKSILSKTVKANQMDWSRELDDALWAYKTTYKIAIGMSPHRLVFRKACHLQVEHENKAMWALKKLNLE</sequence>
<dbReference type="SUPFAM" id="SSF53098">
    <property type="entry name" value="Ribonuclease H-like"/>
    <property type="match status" value="1"/>
</dbReference>